<sequence length="65" mass="7616">MRAHDPAHNQFLLPSRTQLNLSSSHGGVSEFFYLRLIKTEEQSFAKTEICLSFNKLRRIHSQLVW</sequence>
<proteinExistence type="predicted"/>
<evidence type="ECO:0000313" key="1">
    <source>
        <dbReference type="EMBL" id="GAY52291.1"/>
    </source>
</evidence>
<dbReference type="AlphaFoldDB" id="A0A2H5PIY5"/>
<name>A0A2H5PIY5_CITUN</name>
<evidence type="ECO:0000313" key="2">
    <source>
        <dbReference type="Proteomes" id="UP000236630"/>
    </source>
</evidence>
<comment type="caution">
    <text evidence="1">The sequence shown here is derived from an EMBL/GenBank/DDBJ whole genome shotgun (WGS) entry which is preliminary data.</text>
</comment>
<accession>A0A2H5PIY5</accession>
<protein>
    <submittedName>
        <fullName evidence="1">Uncharacterized protein</fullName>
    </submittedName>
</protein>
<organism evidence="1 2">
    <name type="scientific">Citrus unshiu</name>
    <name type="common">Satsuma mandarin</name>
    <name type="synonym">Citrus nobilis var. unshiu</name>
    <dbReference type="NCBI Taxonomy" id="55188"/>
    <lineage>
        <taxon>Eukaryota</taxon>
        <taxon>Viridiplantae</taxon>
        <taxon>Streptophyta</taxon>
        <taxon>Embryophyta</taxon>
        <taxon>Tracheophyta</taxon>
        <taxon>Spermatophyta</taxon>
        <taxon>Magnoliopsida</taxon>
        <taxon>eudicotyledons</taxon>
        <taxon>Gunneridae</taxon>
        <taxon>Pentapetalae</taxon>
        <taxon>rosids</taxon>
        <taxon>malvids</taxon>
        <taxon>Sapindales</taxon>
        <taxon>Rutaceae</taxon>
        <taxon>Aurantioideae</taxon>
        <taxon>Citrus</taxon>
    </lineage>
</organism>
<gene>
    <name evidence="1" type="ORF">CUMW_140750</name>
</gene>
<reference evidence="1 2" key="1">
    <citation type="journal article" date="2017" name="Front. Genet.">
        <title>Draft sequencing of the heterozygous diploid genome of Satsuma (Citrus unshiu Marc.) using a hybrid assembly approach.</title>
        <authorList>
            <person name="Shimizu T."/>
            <person name="Tanizawa Y."/>
            <person name="Mochizuki T."/>
            <person name="Nagasaki H."/>
            <person name="Yoshioka T."/>
            <person name="Toyoda A."/>
            <person name="Fujiyama A."/>
            <person name="Kaminuma E."/>
            <person name="Nakamura Y."/>
        </authorList>
    </citation>
    <scope>NUCLEOTIDE SEQUENCE [LARGE SCALE GENOMIC DNA]</scope>
    <source>
        <strain evidence="2">cv. Miyagawa wase</strain>
    </source>
</reference>
<keyword evidence="2" id="KW-1185">Reference proteome</keyword>
<dbReference type="Proteomes" id="UP000236630">
    <property type="component" value="Unassembled WGS sequence"/>
</dbReference>
<dbReference type="EMBL" id="BDQV01000079">
    <property type="protein sequence ID" value="GAY52291.1"/>
    <property type="molecule type" value="Genomic_DNA"/>
</dbReference>